<feature type="binding site" evidence="10">
    <location>
        <begin position="23"/>
        <end position="28"/>
    </location>
    <ligand>
        <name>substrate</name>
    </ligand>
</feature>
<dbReference type="SUPFAM" id="SSF52540">
    <property type="entry name" value="P-loop containing nucleoside triphosphate hydrolases"/>
    <property type="match status" value="2"/>
</dbReference>
<comment type="caution">
    <text evidence="10">Lacks conserved residue(s) required for the propagation of feature annotation.</text>
</comment>
<gene>
    <name evidence="10 14" type="primary">miaA</name>
    <name evidence="14" type="ORF">D9V32_00180</name>
</gene>
<dbReference type="OrthoDB" id="9776390at2"/>
<evidence type="ECO:0000256" key="10">
    <source>
        <dbReference type="HAMAP-Rule" id="MF_00185"/>
    </source>
</evidence>
<evidence type="ECO:0000256" key="7">
    <source>
        <dbReference type="ARBA" id="ARBA00022840"/>
    </source>
</evidence>
<dbReference type="Gene3D" id="1.10.20.140">
    <property type="match status" value="1"/>
</dbReference>
<protein>
    <recommendedName>
        <fullName evidence="10">tRNA dimethylallyltransferase</fullName>
        <ecNumber evidence="10">2.5.1.75</ecNumber>
    </recommendedName>
    <alternativeName>
        <fullName evidence="10">Dimethylallyl diphosphate:tRNA dimethylallyltransferase</fullName>
        <shortName evidence="10">DMAPP:tRNA dimethylallyltransferase</shortName>
        <shortName evidence="10">DMATase</shortName>
    </alternativeName>
    <alternativeName>
        <fullName evidence="10">Isopentenyl-diphosphate:tRNA isopentenyltransferase</fullName>
        <shortName evidence="10">IPP transferase</shortName>
        <shortName evidence="10">IPPT</shortName>
        <shortName evidence="10">IPTase</shortName>
    </alternativeName>
</protein>
<dbReference type="GO" id="GO:0005524">
    <property type="term" value="F:ATP binding"/>
    <property type="evidence" value="ECO:0007669"/>
    <property type="project" value="UniProtKB-UniRule"/>
</dbReference>
<evidence type="ECO:0000256" key="8">
    <source>
        <dbReference type="ARBA" id="ARBA00022842"/>
    </source>
</evidence>
<evidence type="ECO:0000256" key="13">
    <source>
        <dbReference type="RuleBase" id="RU003785"/>
    </source>
</evidence>
<comment type="caution">
    <text evidence="14">The sequence shown here is derived from an EMBL/GenBank/DDBJ whole genome shotgun (WGS) entry which is preliminary data.</text>
</comment>
<reference evidence="14 15" key="1">
    <citation type="submission" date="2018-10" db="EMBL/GenBank/DDBJ databases">
        <authorList>
            <person name="Li J."/>
        </authorList>
    </citation>
    <scope>NUCLEOTIDE SEQUENCE [LARGE SCALE GENOMIC DNA]</scope>
    <source>
        <strain evidence="14 15">IF 016277</strain>
    </source>
</reference>
<keyword evidence="7 10" id="KW-0067">ATP-binding</keyword>
<feature type="site" description="Interaction with substrate tRNA" evidence="10">
    <location>
        <position position="138"/>
    </location>
</feature>
<sequence length="318" mass="34439">MPTPGALLGDLSAPRLIAVVGATGTGKSDLSLELARRLAAHGQAAEIVNVDAMQFYRGMDIGTAKVSAAERAEFPHHLFDILDPHEDAAVAHYQPEARGIIADILARGAWPILVGGSGLYVSSVLFDFDFPGQDPEVRARLEAELSEQGPGLLYRRLRELSPEAAERIGPHNGRRIVRALEVAEITGTPVAGTLPEEPTWWTPTLLISLTAPREDLVARLDARVTRMWEAGLLAETAGLLAAGIDAGITARRAIGYGQAAAELRGEMTEAEAIEDTRRLTRRYARRQVSWFKRYQGAHVFDTVAEPLPAIADHILPTP</sequence>
<dbReference type="InterPro" id="IPR039657">
    <property type="entry name" value="Dimethylallyltransferase"/>
</dbReference>
<evidence type="ECO:0000256" key="12">
    <source>
        <dbReference type="RuleBase" id="RU003784"/>
    </source>
</evidence>
<dbReference type="Gene3D" id="3.40.50.300">
    <property type="entry name" value="P-loop containing nucleotide triphosphate hydrolases"/>
    <property type="match status" value="1"/>
</dbReference>
<organism evidence="14 15">
    <name type="scientific">Mycetocola tolaasinivorans</name>
    <dbReference type="NCBI Taxonomy" id="76635"/>
    <lineage>
        <taxon>Bacteria</taxon>
        <taxon>Bacillati</taxon>
        <taxon>Actinomycetota</taxon>
        <taxon>Actinomycetes</taxon>
        <taxon>Micrococcales</taxon>
        <taxon>Microbacteriaceae</taxon>
        <taxon>Mycetocola</taxon>
    </lineage>
</organism>
<evidence type="ECO:0000256" key="1">
    <source>
        <dbReference type="ARBA" id="ARBA00001946"/>
    </source>
</evidence>
<keyword evidence="6 10" id="KW-0547">Nucleotide-binding</keyword>
<keyword evidence="8 10" id="KW-0460">Magnesium</keyword>
<evidence type="ECO:0000256" key="11">
    <source>
        <dbReference type="RuleBase" id="RU003783"/>
    </source>
</evidence>
<dbReference type="AlphaFoldDB" id="A0A3L7ACL6"/>
<evidence type="ECO:0000256" key="5">
    <source>
        <dbReference type="ARBA" id="ARBA00022694"/>
    </source>
</evidence>
<proteinExistence type="inferred from homology"/>
<accession>A0A3L7ACL6</accession>
<dbReference type="Proteomes" id="UP000272503">
    <property type="component" value="Unassembled WGS sequence"/>
</dbReference>
<feature type="site" description="Interaction with substrate tRNA" evidence="10">
    <location>
        <position position="117"/>
    </location>
</feature>
<evidence type="ECO:0000256" key="6">
    <source>
        <dbReference type="ARBA" id="ARBA00022741"/>
    </source>
</evidence>
<evidence type="ECO:0000256" key="9">
    <source>
        <dbReference type="ARBA" id="ARBA00049563"/>
    </source>
</evidence>
<dbReference type="HAMAP" id="MF_00185">
    <property type="entry name" value="IPP_trans"/>
    <property type="match status" value="1"/>
</dbReference>
<evidence type="ECO:0000256" key="2">
    <source>
        <dbReference type="ARBA" id="ARBA00003213"/>
    </source>
</evidence>
<evidence type="ECO:0000256" key="4">
    <source>
        <dbReference type="ARBA" id="ARBA00022679"/>
    </source>
</evidence>
<comment type="subunit">
    <text evidence="10">Monomer.</text>
</comment>
<dbReference type="Pfam" id="PF01715">
    <property type="entry name" value="IPPT"/>
    <property type="match status" value="1"/>
</dbReference>
<dbReference type="PANTHER" id="PTHR11088">
    <property type="entry name" value="TRNA DIMETHYLALLYLTRANSFERASE"/>
    <property type="match status" value="1"/>
</dbReference>
<dbReference type="EMBL" id="RCUX01000001">
    <property type="protein sequence ID" value="RLP78103.1"/>
    <property type="molecule type" value="Genomic_DNA"/>
</dbReference>
<dbReference type="EC" id="2.5.1.75" evidence="10"/>
<dbReference type="InterPro" id="IPR027417">
    <property type="entry name" value="P-loop_NTPase"/>
</dbReference>
<dbReference type="PANTHER" id="PTHR11088:SF60">
    <property type="entry name" value="TRNA DIMETHYLALLYLTRANSFERASE"/>
    <property type="match status" value="1"/>
</dbReference>
<comment type="similarity">
    <text evidence="3 10 13">Belongs to the IPP transferase family.</text>
</comment>
<dbReference type="FunFam" id="1.10.20.140:FF:000001">
    <property type="entry name" value="tRNA dimethylallyltransferase"/>
    <property type="match status" value="1"/>
</dbReference>
<keyword evidence="15" id="KW-1185">Reference proteome</keyword>
<feature type="binding site" evidence="10">
    <location>
        <begin position="21"/>
        <end position="28"/>
    </location>
    <ligand>
        <name>ATP</name>
        <dbReference type="ChEBI" id="CHEBI:30616"/>
    </ligand>
</feature>
<dbReference type="GO" id="GO:0006400">
    <property type="term" value="P:tRNA modification"/>
    <property type="evidence" value="ECO:0007669"/>
    <property type="project" value="TreeGrafter"/>
</dbReference>
<evidence type="ECO:0000313" key="15">
    <source>
        <dbReference type="Proteomes" id="UP000272503"/>
    </source>
</evidence>
<comment type="function">
    <text evidence="2 10 12">Catalyzes the transfer of a dimethylallyl group onto the adenine at position 37 in tRNAs that read codons beginning with uridine, leading to the formation of N6-(dimethylallyl)adenosine (i(6)A).</text>
</comment>
<evidence type="ECO:0000256" key="3">
    <source>
        <dbReference type="ARBA" id="ARBA00005842"/>
    </source>
</evidence>
<dbReference type="GO" id="GO:0052381">
    <property type="term" value="F:tRNA dimethylallyltransferase activity"/>
    <property type="evidence" value="ECO:0007669"/>
    <property type="project" value="UniProtKB-UniRule"/>
</dbReference>
<keyword evidence="5 10" id="KW-0819">tRNA processing</keyword>
<dbReference type="NCBIfam" id="TIGR00174">
    <property type="entry name" value="miaA"/>
    <property type="match status" value="1"/>
</dbReference>
<keyword evidence="4 10" id="KW-0808">Transferase</keyword>
<dbReference type="RefSeq" id="WP_121646885.1">
    <property type="nucleotide sequence ID" value="NZ_RCUX01000001.1"/>
</dbReference>
<dbReference type="InterPro" id="IPR018022">
    <property type="entry name" value="IPT"/>
</dbReference>
<comment type="cofactor">
    <cofactor evidence="1 10">
        <name>Mg(2+)</name>
        <dbReference type="ChEBI" id="CHEBI:18420"/>
    </cofactor>
</comment>
<name>A0A3L7ACL6_9MICO</name>
<comment type="catalytic activity">
    <reaction evidence="9 10 11">
        <text>adenosine(37) in tRNA + dimethylallyl diphosphate = N(6)-dimethylallyladenosine(37) in tRNA + diphosphate</text>
        <dbReference type="Rhea" id="RHEA:26482"/>
        <dbReference type="Rhea" id="RHEA-COMP:10162"/>
        <dbReference type="Rhea" id="RHEA-COMP:10375"/>
        <dbReference type="ChEBI" id="CHEBI:33019"/>
        <dbReference type="ChEBI" id="CHEBI:57623"/>
        <dbReference type="ChEBI" id="CHEBI:74411"/>
        <dbReference type="ChEBI" id="CHEBI:74415"/>
        <dbReference type="EC" id="2.5.1.75"/>
    </reaction>
</comment>
<evidence type="ECO:0000313" key="14">
    <source>
        <dbReference type="EMBL" id="RLP78103.1"/>
    </source>
</evidence>